<keyword evidence="5" id="KW-0677">Repeat</keyword>
<evidence type="ECO:0000259" key="11">
    <source>
        <dbReference type="PROSITE" id="PS50222"/>
    </source>
</evidence>
<dbReference type="Pfam" id="PF00153">
    <property type="entry name" value="Mito_carr"/>
    <property type="match status" value="3"/>
</dbReference>
<proteinExistence type="inferred from homology"/>
<dbReference type="Gene3D" id="1.10.238.10">
    <property type="entry name" value="EF-hand"/>
    <property type="match status" value="2"/>
</dbReference>
<reference evidence="12" key="1">
    <citation type="journal article" date="2013" name="J. Plant Res.">
        <title>Effect of fungi and light on seed germination of three Opuntia species from semiarid lands of central Mexico.</title>
        <authorList>
            <person name="Delgado-Sanchez P."/>
            <person name="Jimenez-Bremont J.F."/>
            <person name="Guerrero-Gonzalez Mde L."/>
            <person name="Flores J."/>
        </authorList>
    </citation>
    <scope>NUCLEOTIDE SEQUENCE</scope>
    <source>
        <tissue evidence="12">Cladode</tissue>
    </source>
</reference>
<accession>A0A7C9ARC7</accession>
<name>A0A7C9ARC7_OPUST</name>
<evidence type="ECO:0000256" key="10">
    <source>
        <dbReference type="SAM" id="MobiDB-lite"/>
    </source>
</evidence>
<keyword evidence="3" id="KW-0813">Transport</keyword>
<dbReference type="GO" id="GO:0055085">
    <property type="term" value="P:transmembrane transport"/>
    <property type="evidence" value="ECO:0007669"/>
    <property type="project" value="InterPro"/>
</dbReference>
<keyword evidence="4 9" id="KW-0812">Transmembrane</keyword>
<reference evidence="12" key="2">
    <citation type="submission" date="2020-07" db="EMBL/GenBank/DDBJ databases">
        <authorList>
            <person name="Vera ALvarez R."/>
            <person name="Arias-Moreno D.M."/>
            <person name="Jimenez-Jacinto V."/>
            <person name="Jimenez-Bremont J.F."/>
            <person name="Swaminathan K."/>
            <person name="Moose S.P."/>
            <person name="Guerrero-Gonzalez M.L."/>
            <person name="Marino-Ramirez L."/>
            <person name="Landsman D."/>
            <person name="Rodriguez-Kessler M."/>
            <person name="Delgado-Sanchez P."/>
        </authorList>
    </citation>
    <scope>NUCLEOTIDE SEQUENCE</scope>
    <source>
        <tissue evidence="12">Cladode</tissue>
    </source>
</reference>
<feature type="region of interest" description="Disordered" evidence="10">
    <location>
        <begin position="78"/>
        <end position="97"/>
    </location>
</feature>
<dbReference type="InterPro" id="IPR011992">
    <property type="entry name" value="EF-hand-dom_pair"/>
</dbReference>
<dbReference type="SUPFAM" id="SSF47473">
    <property type="entry name" value="EF-hand"/>
    <property type="match status" value="1"/>
</dbReference>
<feature type="repeat" description="Solcar" evidence="9">
    <location>
        <begin position="555"/>
        <end position="635"/>
    </location>
</feature>
<dbReference type="EMBL" id="GISG01257107">
    <property type="protein sequence ID" value="MBA4672950.1"/>
    <property type="molecule type" value="Transcribed_RNA"/>
</dbReference>
<evidence type="ECO:0000313" key="12">
    <source>
        <dbReference type="EMBL" id="MBA4672951.1"/>
    </source>
</evidence>
<dbReference type="InterPro" id="IPR002067">
    <property type="entry name" value="MCP"/>
</dbReference>
<dbReference type="FunFam" id="1.10.238.10:FF:000597">
    <property type="entry name" value="Putative mitochondrial carrier isoform A"/>
    <property type="match status" value="1"/>
</dbReference>
<feature type="region of interest" description="Disordered" evidence="10">
    <location>
        <begin position="47"/>
        <end position="68"/>
    </location>
</feature>
<dbReference type="InterPro" id="IPR002048">
    <property type="entry name" value="EF_hand_dom"/>
</dbReference>
<evidence type="ECO:0000256" key="5">
    <source>
        <dbReference type="ARBA" id="ARBA00022737"/>
    </source>
</evidence>
<dbReference type="InterPro" id="IPR018108">
    <property type="entry name" value="MCP_transmembrane"/>
</dbReference>
<feature type="repeat" description="Solcar" evidence="9">
    <location>
        <begin position="644"/>
        <end position="726"/>
    </location>
</feature>
<dbReference type="SUPFAM" id="SSF103506">
    <property type="entry name" value="Mitochondrial carrier"/>
    <property type="match status" value="1"/>
</dbReference>
<dbReference type="GO" id="GO:0005509">
    <property type="term" value="F:calcium ion binding"/>
    <property type="evidence" value="ECO:0007669"/>
    <property type="project" value="InterPro"/>
</dbReference>
<organism evidence="12">
    <name type="scientific">Opuntia streptacantha</name>
    <name type="common">Prickly pear cactus</name>
    <name type="synonym">Opuntia cardona</name>
    <dbReference type="NCBI Taxonomy" id="393608"/>
    <lineage>
        <taxon>Eukaryota</taxon>
        <taxon>Viridiplantae</taxon>
        <taxon>Streptophyta</taxon>
        <taxon>Embryophyta</taxon>
        <taxon>Tracheophyta</taxon>
        <taxon>Spermatophyta</taxon>
        <taxon>Magnoliopsida</taxon>
        <taxon>eudicotyledons</taxon>
        <taxon>Gunneridae</taxon>
        <taxon>Pentapetalae</taxon>
        <taxon>Caryophyllales</taxon>
        <taxon>Cactineae</taxon>
        <taxon>Cactaceae</taxon>
        <taxon>Opuntioideae</taxon>
        <taxon>Opuntia</taxon>
    </lineage>
</organism>
<evidence type="ECO:0000256" key="9">
    <source>
        <dbReference type="PROSITE-ProRule" id="PRU00282"/>
    </source>
</evidence>
<feature type="compositionally biased region" description="Polar residues" evidence="10">
    <location>
        <begin position="55"/>
        <end position="68"/>
    </location>
</feature>
<evidence type="ECO:0000256" key="3">
    <source>
        <dbReference type="ARBA" id="ARBA00022448"/>
    </source>
</evidence>
<feature type="domain" description="EF-hand" evidence="11">
    <location>
        <begin position="390"/>
        <end position="425"/>
    </location>
</feature>
<dbReference type="EMBL" id="GISG01257108">
    <property type="protein sequence ID" value="MBA4672951.1"/>
    <property type="molecule type" value="Transcribed_RNA"/>
</dbReference>
<comment type="subcellular location">
    <subcellularLocation>
        <location evidence="1">Mitochondrion inner membrane</location>
        <topology evidence="1">Multi-pass membrane protein</topology>
    </subcellularLocation>
</comment>
<sequence>MVSPNDPVESLLSSIQVVKGAFSPLESGIKRATKDFEFPWSSTKHGSDNAELLGQVNSPGRSGVNGKNSKVHISALKKENLPSPSSLNEERKKGSSMKHPIKAILGMFSATCGSADLKVNVQKGRERTKGRDCEKEQGSCLNCLQFAMTWSVLLSGFAQAFPSPFKLVKKPRTRVVNEENAPSGYTSKSAVSYEFKKLETKKGMFVLMLPTEDVKSNEGKQLSLELLVGLILEQITQNLQKFDQSVKEKDKKGCDSSSQLPPAPFHFDNWKSISRILEGKKADMNVFLGNLNFARVGGAPSTLVGVTSPVKEDGDDGETTTNSEEPGRLSPQKLASELLNIPLSNVERLKSTLSTVSITELMELVPQLGRSSKDIPDKKKLFSVQDFFRYTEAEGRRFFEELDRDGDGQVNLEDLEIAMKRRKLPRRYAKEFLQRARSHLFAKSFGWKQFLSLMEQKEPTILRAYTSLCLSKSGTLKKSEILESLKNAGLPANEDNAVAMMRFLTKDAEGSISYGHFRNFMLLLPSDRLQDDPRNVWFEAATVVPVAPPVEMPAGSVLKSALAGGLASGLSTSLLHPVDTIKTRVQTSTLSFPEVISRIPEIGVRGLYRGSIPAILGQFTSHGLRTGIFEATKLVLINVAPTLPEIQVQSLASFCSTLLGTATRIPCEVLKQRLQAGLFDNVGQAIVGTWRQDGLKGFFRGTGVTLCREVPLYVAGMGLYAESKKLAQHLLGRELEPWETIAVGALSGGIAAVITTPFDVLKTRMMTAPHGQRISTRMVAFAILRHEGPFGFFKGALPRFFWVAPLGAMNFAGYELAKKAMIKSEEASSDEIPPKR</sequence>
<dbReference type="FunFam" id="1.50.40.10:FF:000041">
    <property type="entry name" value="Mitochondrial substrate carrier family protein"/>
    <property type="match status" value="1"/>
</dbReference>
<dbReference type="PROSITE" id="PS50920">
    <property type="entry name" value="SOLCAR"/>
    <property type="match status" value="3"/>
</dbReference>
<protein>
    <recommendedName>
        <fullName evidence="11">EF-hand domain-containing protein</fullName>
    </recommendedName>
</protein>
<evidence type="ECO:0000256" key="2">
    <source>
        <dbReference type="ARBA" id="ARBA00006375"/>
    </source>
</evidence>
<feature type="repeat" description="Solcar" evidence="9">
    <location>
        <begin position="735"/>
        <end position="820"/>
    </location>
</feature>
<dbReference type="PANTHER" id="PTHR45667">
    <property type="entry name" value="S-ADENOSYLMETHIONINE MITOCHONDRIAL CARRIER PROTEIN"/>
    <property type="match status" value="1"/>
</dbReference>
<dbReference type="PRINTS" id="PR00926">
    <property type="entry name" value="MITOCARRIER"/>
</dbReference>
<evidence type="ECO:0000256" key="8">
    <source>
        <dbReference type="ARBA" id="ARBA00023136"/>
    </source>
</evidence>
<evidence type="ECO:0000256" key="4">
    <source>
        <dbReference type="ARBA" id="ARBA00022692"/>
    </source>
</evidence>
<dbReference type="AlphaFoldDB" id="A0A7C9ARC7"/>
<dbReference type="InterPro" id="IPR018247">
    <property type="entry name" value="EF_Hand_1_Ca_BS"/>
</dbReference>
<dbReference type="PROSITE" id="PS50222">
    <property type="entry name" value="EF_HAND_2"/>
    <property type="match status" value="1"/>
</dbReference>
<dbReference type="PROSITE" id="PS00018">
    <property type="entry name" value="EF_HAND_1"/>
    <property type="match status" value="1"/>
</dbReference>
<dbReference type="GO" id="GO:0005743">
    <property type="term" value="C:mitochondrial inner membrane"/>
    <property type="evidence" value="ECO:0007669"/>
    <property type="project" value="UniProtKB-SubCell"/>
</dbReference>
<comment type="similarity">
    <text evidence="2">Belongs to the mitochondrial carrier (TC 2.A.29) family.</text>
</comment>
<keyword evidence="6" id="KW-0106">Calcium</keyword>
<feature type="region of interest" description="Disordered" evidence="10">
    <location>
        <begin position="305"/>
        <end position="330"/>
    </location>
</feature>
<keyword evidence="7" id="KW-1133">Transmembrane helix</keyword>
<evidence type="ECO:0000256" key="1">
    <source>
        <dbReference type="ARBA" id="ARBA00004448"/>
    </source>
</evidence>
<dbReference type="Gene3D" id="1.50.40.10">
    <property type="entry name" value="Mitochondrial carrier domain"/>
    <property type="match status" value="1"/>
</dbReference>
<evidence type="ECO:0000256" key="7">
    <source>
        <dbReference type="ARBA" id="ARBA00022989"/>
    </source>
</evidence>
<evidence type="ECO:0000256" key="6">
    <source>
        <dbReference type="ARBA" id="ARBA00022837"/>
    </source>
</evidence>
<dbReference type="InterPro" id="IPR023395">
    <property type="entry name" value="MCP_dom_sf"/>
</dbReference>
<keyword evidence="8 9" id="KW-0472">Membrane</keyword>